<comment type="caution">
    <text evidence="1">The sequence shown here is derived from an EMBL/GenBank/DDBJ whole genome shotgun (WGS) entry which is preliminary data.</text>
</comment>
<dbReference type="EMBL" id="MLJW01001082">
    <property type="protein sequence ID" value="OIQ80288.1"/>
    <property type="molecule type" value="Genomic_DNA"/>
</dbReference>
<dbReference type="AlphaFoldDB" id="A0A1J5QA66"/>
<proteinExistence type="predicted"/>
<reference evidence="1" key="1">
    <citation type="submission" date="2016-10" db="EMBL/GenBank/DDBJ databases">
        <title>Sequence of Gallionella enrichment culture.</title>
        <authorList>
            <person name="Poehlein A."/>
            <person name="Muehling M."/>
            <person name="Daniel R."/>
        </authorList>
    </citation>
    <scope>NUCLEOTIDE SEQUENCE</scope>
</reference>
<sequence>MANANEIPYGALYSFQPDYLLHLIHDEIYHGDEHDEVNMPAAYSWESFSRRVKTLFSES</sequence>
<protein>
    <submittedName>
        <fullName evidence="1">Uncharacterized protein</fullName>
    </submittedName>
</protein>
<evidence type="ECO:0000313" key="1">
    <source>
        <dbReference type="EMBL" id="OIQ80288.1"/>
    </source>
</evidence>
<accession>A0A1J5QA66</accession>
<organism evidence="1">
    <name type="scientific">mine drainage metagenome</name>
    <dbReference type="NCBI Taxonomy" id="410659"/>
    <lineage>
        <taxon>unclassified sequences</taxon>
        <taxon>metagenomes</taxon>
        <taxon>ecological metagenomes</taxon>
    </lineage>
</organism>
<gene>
    <name evidence="1" type="ORF">GALL_379650</name>
</gene>
<name>A0A1J5QA66_9ZZZZ</name>